<dbReference type="AlphaFoldDB" id="A0A2A5SZ55"/>
<keyword evidence="2" id="KW-1185">Reference proteome</keyword>
<evidence type="ECO:0000313" key="2">
    <source>
        <dbReference type="Proteomes" id="UP000219020"/>
    </source>
</evidence>
<gene>
    <name evidence="1" type="ORF">BTN49_3335</name>
</gene>
<reference evidence="2" key="1">
    <citation type="submission" date="2017-04" db="EMBL/GenBank/DDBJ databases">
        <title>Genome evolution of the luminous symbionts of deep sea anglerfish.</title>
        <authorList>
            <person name="Hendry T.A."/>
        </authorList>
    </citation>
    <scope>NUCLEOTIDE SEQUENCE [LARGE SCALE GENOMIC DNA]</scope>
</reference>
<protein>
    <submittedName>
        <fullName evidence="1">Mobile element protein</fullName>
    </submittedName>
</protein>
<dbReference type="RefSeq" id="WP_199399626.1">
    <property type="nucleotide sequence ID" value="NZ_NBYY01000039.1"/>
</dbReference>
<name>A0A2A5SZ55_9GAMM</name>
<accession>A0A2A5SZ55</accession>
<evidence type="ECO:0000313" key="1">
    <source>
        <dbReference type="EMBL" id="PCS21185.1"/>
    </source>
</evidence>
<proteinExistence type="predicted"/>
<dbReference type="Proteomes" id="UP000219020">
    <property type="component" value="Unassembled WGS sequence"/>
</dbReference>
<sequence>MTIVITFHQSWYQNLKTYYIHFVCRYLNSEFPKLISYTRMLKCMQCVLVPLCSLLLPHSPLGKANRDFLC</sequence>
<dbReference type="EMBL" id="NBYY01000039">
    <property type="protein sequence ID" value="PCS21185.1"/>
    <property type="molecule type" value="Genomic_DNA"/>
</dbReference>
<dbReference type="GeneID" id="66953553"/>
<comment type="caution">
    <text evidence="1">The sequence shown here is derived from an EMBL/GenBank/DDBJ whole genome shotgun (WGS) entry which is preliminary data.</text>
</comment>
<organism evidence="1 2">
    <name type="scientific">Candidatus Enterovibrio escicola</name>
    <dbReference type="NCBI Taxonomy" id="1927127"/>
    <lineage>
        <taxon>Bacteria</taxon>
        <taxon>Pseudomonadati</taxon>
        <taxon>Pseudomonadota</taxon>
        <taxon>Gammaproteobacteria</taxon>
        <taxon>Vibrionales</taxon>
        <taxon>Vibrionaceae</taxon>
        <taxon>Enterovibrio</taxon>
    </lineage>
</organism>